<dbReference type="EMBL" id="WHVB01000046">
    <property type="protein sequence ID" value="KAF8465598.1"/>
    <property type="molecule type" value="Genomic_DNA"/>
</dbReference>
<reference evidence="1" key="2">
    <citation type="journal article" date="2020" name="Nat. Commun.">
        <title>Large-scale genome sequencing of mycorrhizal fungi provides insights into the early evolution of symbiotic traits.</title>
        <authorList>
            <person name="Miyauchi S."/>
            <person name="Kiss E."/>
            <person name="Kuo A."/>
            <person name="Drula E."/>
            <person name="Kohler A."/>
            <person name="Sanchez-Garcia M."/>
            <person name="Morin E."/>
            <person name="Andreopoulos B."/>
            <person name="Barry K.W."/>
            <person name="Bonito G."/>
            <person name="Buee M."/>
            <person name="Carver A."/>
            <person name="Chen C."/>
            <person name="Cichocki N."/>
            <person name="Clum A."/>
            <person name="Culley D."/>
            <person name="Crous P.W."/>
            <person name="Fauchery L."/>
            <person name="Girlanda M."/>
            <person name="Hayes R.D."/>
            <person name="Keri Z."/>
            <person name="LaButti K."/>
            <person name="Lipzen A."/>
            <person name="Lombard V."/>
            <person name="Magnuson J."/>
            <person name="Maillard F."/>
            <person name="Murat C."/>
            <person name="Nolan M."/>
            <person name="Ohm R.A."/>
            <person name="Pangilinan J."/>
            <person name="Pereira M.F."/>
            <person name="Perotto S."/>
            <person name="Peter M."/>
            <person name="Pfister S."/>
            <person name="Riley R."/>
            <person name="Sitrit Y."/>
            <person name="Stielow J.B."/>
            <person name="Szollosi G."/>
            <person name="Zifcakova L."/>
            <person name="Stursova M."/>
            <person name="Spatafora J.W."/>
            <person name="Tedersoo L."/>
            <person name="Vaario L.M."/>
            <person name="Yamada A."/>
            <person name="Yan M."/>
            <person name="Wang P."/>
            <person name="Xu J."/>
            <person name="Bruns T."/>
            <person name="Baldrian P."/>
            <person name="Vilgalys R."/>
            <person name="Dunand C."/>
            <person name="Henrissat B."/>
            <person name="Grigoriev I.V."/>
            <person name="Hibbett D."/>
            <person name="Nagy L.G."/>
            <person name="Martin F.M."/>
        </authorList>
    </citation>
    <scope>NUCLEOTIDE SEQUENCE</scope>
    <source>
        <strain evidence="1">Prilba</strain>
    </source>
</reference>
<accession>A0A9P5JUX2</accession>
<proteinExistence type="predicted"/>
<sequence length="236" mass="26571">MPMRDEVPQAHRIGADTHDWSQVTPAVSKKPVLQRLDQNMATFMFLPRTVLKAQRQVRWGIVKEEEYNSGLVDDESLVNALARQVFPYSSLEVERVCTAEFRSLTVRHTQPIVYLSLQDSPDTIFNARFTTALYEVPLFAIDVIRIVPHRVTPFINWSSVARLRHIHNPGPKLDVLRLLPYDDSSRHSQRAVLLPGGACVTWPGIVSCHSCDSRLAVEGAEQNKVREFGFLGGNGG</sequence>
<dbReference type="AlphaFoldDB" id="A0A9P5JUX2"/>
<evidence type="ECO:0000313" key="2">
    <source>
        <dbReference type="Proteomes" id="UP000759537"/>
    </source>
</evidence>
<gene>
    <name evidence="1" type="ORF">DFH94DRAFT_686331</name>
</gene>
<organism evidence="1 2">
    <name type="scientific">Russula ochroleuca</name>
    <dbReference type="NCBI Taxonomy" id="152965"/>
    <lineage>
        <taxon>Eukaryota</taxon>
        <taxon>Fungi</taxon>
        <taxon>Dikarya</taxon>
        <taxon>Basidiomycota</taxon>
        <taxon>Agaricomycotina</taxon>
        <taxon>Agaricomycetes</taxon>
        <taxon>Russulales</taxon>
        <taxon>Russulaceae</taxon>
        <taxon>Russula</taxon>
    </lineage>
</organism>
<evidence type="ECO:0000313" key="1">
    <source>
        <dbReference type="EMBL" id="KAF8465598.1"/>
    </source>
</evidence>
<keyword evidence="2" id="KW-1185">Reference proteome</keyword>
<protein>
    <submittedName>
        <fullName evidence="1">Uncharacterized protein</fullName>
    </submittedName>
</protein>
<dbReference type="Proteomes" id="UP000759537">
    <property type="component" value="Unassembled WGS sequence"/>
</dbReference>
<reference evidence="1" key="1">
    <citation type="submission" date="2019-10" db="EMBL/GenBank/DDBJ databases">
        <authorList>
            <consortium name="DOE Joint Genome Institute"/>
            <person name="Kuo A."/>
            <person name="Miyauchi S."/>
            <person name="Kiss E."/>
            <person name="Drula E."/>
            <person name="Kohler A."/>
            <person name="Sanchez-Garcia M."/>
            <person name="Andreopoulos B."/>
            <person name="Barry K.W."/>
            <person name="Bonito G."/>
            <person name="Buee M."/>
            <person name="Carver A."/>
            <person name="Chen C."/>
            <person name="Cichocki N."/>
            <person name="Clum A."/>
            <person name="Culley D."/>
            <person name="Crous P.W."/>
            <person name="Fauchery L."/>
            <person name="Girlanda M."/>
            <person name="Hayes R."/>
            <person name="Keri Z."/>
            <person name="LaButti K."/>
            <person name="Lipzen A."/>
            <person name="Lombard V."/>
            <person name="Magnuson J."/>
            <person name="Maillard F."/>
            <person name="Morin E."/>
            <person name="Murat C."/>
            <person name="Nolan M."/>
            <person name="Ohm R."/>
            <person name="Pangilinan J."/>
            <person name="Pereira M."/>
            <person name="Perotto S."/>
            <person name="Peter M."/>
            <person name="Riley R."/>
            <person name="Sitrit Y."/>
            <person name="Stielow B."/>
            <person name="Szollosi G."/>
            <person name="Zifcakova L."/>
            <person name="Stursova M."/>
            <person name="Spatafora J.W."/>
            <person name="Tedersoo L."/>
            <person name="Vaario L.-M."/>
            <person name="Yamada A."/>
            <person name="Yan M."/>
            <person name="Wang P."/>
            <person name="Xu J."/>
            <person name="Bruns T."/>
            <person name="Baldrian P."/>
            <person name="Vilgalys R."/>
            <person name="Henrissat B."/>
            <person name="Grigoriev I.V."/>
            <person name="Hibbett D."/>
            <person name="Nagy L.G."/>
            <person name="Martin F.M."/>
        </authorList>
    </citation>
    <scope>NUCLEOTIDE SEQUENCE</scope>
    <source>
        <strain evidence="1">Prilba</strain>
    </source>
</reference>
<name>A0A9P5JUX2_9AGAM</name>
<comment type="caution">
    <text evidence="1">The sequence shown here is derived from an EMBL/GenBank/DDBJ whole genome shotgun (WGS) entry which is preliminary data.</text>
</comment>